<dbReference type="InterPro" id="IPR007050">
    <property type="entry name" value="HTH_bacterioopsin"/>
</dbReference>
<protein>
    <submittedName>
        <fullName evidence="4">Helix-turn-helix domain-containing protein</fullName>
    </submittedName>
</protein>
<evidence type="ECO:0000259" key="3">
    <source>
        <dbReference type="Pfam" id="PF04967"/>
    </source>
</evidence>
<dbReference type="AlphaFoldDB" id="A0ABD6C370"/>
<evidence type="ECO:0000256" key="2">
    <source>
        <dbReference type="ARBA" id="ARBA00023163"/>
    </source>
</evidence>
<keyword evidence="2" id="KW-0804">Transcription</keyword>
<reference evidence="4 5" key="1">
    <citation type="journal article" date="2019" name="Int. J. Syst. Evol. Microbiol.">
        <title>The Global Catalogue of Microorganisms (GCM) 10K type strain sequencing project: providing services to taxonomists for standard genome sequencing and annotation.</title>
        <authorList>
            <consortium name="The Broad Institute Genomics Platform"/>
            <consortium name="The Broad Institute Genome Sequencing Center for Infectious Disease"/>
            <person name="Wu L."/>
            <person name="Ma J."/>
        </authorList>
    </citation>
    <scope>NUCLEOTIDE SEQUENCE [LARGE SCALE GENOMIC DNA]</scope>
    <source>
        <strain evidence="4 5">CGMCC 1.12689</strain>
    </source>
</reference>
<evidence type="ECO:0000313" key="5">
    <source>
        <dbReference type="Proteomes" id="UP001597185"/>
    </source>
</evidence>
<dbReference type="EMBL" id="JBHUDB010000017">
    <property type="protein sequence ID" value="MFD1571878.1"/>
    <property type="molecule type" value="Genomic_DNA"/>
</dbReference>
<proteinExistence type="predicted"/>
<sequence>MGSNHSPQSELSDTQRALLQNAVQNCYFKVPRGISTTELAEANGLSSREANEEMRRALDIVLRNAGFDE</sequence>
<dbReference type="RefSeq" id="WP_379812537.1">
    <property type="nucleotide sequence ID" value="NZ_JANHDL010000024.1"/>
</dbReference>
<gene>
    <name evidence="4" type="ORF">ACFR9T_15045</name>
</gene>
<dbReference type="Pfam" id="PF04967">
    <property type="entry name" value="HTH_10"/>
    <property type="match status" value="1"/>
</dbReference>
<name>A0ABD6C370_9EURY</name>
<comment type="caution">
    <text evidence="4">The sequence shown here is derived from an EMBL/GenBank/DDBJ whole genome shotgun (WGS) entry which is preliminary data.</text>
</comment>
<dbReference type="Proteomes" id="UP001597185">
    <property type="component" value="Unassembled WGS sequence"/>
</dbReference>
<feature type="domain" description="HTH bat-type" evidence="3">
    <location>
        <begin position="11"/>
        <end position="59"/>
    </location>
</feature>
<evidence type="ECO:0000313" key="4">
    <source>
        <dbReference type="EMBL" id="MFD1571878.1"/>
    </source>
</evidence>
<accession>A0ABD6C370</accession>
<keyword evidence="5" id="KW-1185">Reference proteome</keyword>
<evidence type="ECO:0000256" key="1">
    <source>
        <dbReference type="ARBA" id="ARBA00023015"/>
    </source>
</evidence>
<keyword evidence="1" id="KW-0805">Transcription regulation</keyword>
<organism evidence="4 5">
    <name type="scientific">Halorubrum laminariae</name>
    <dbReference type="NCBI Taxonomy" id="1433523"/>
    <lineage>
        <taxon>Archaea</taxon>
        <taxon>Methanobacteriati</taxon>
        <taxon>Methanobacteriota</taxon>
        <taxon>Stenosarchaea group</taxon>
        <taxon>Halobacteria</taxon>
        <taxon>Halobacteriales</taxon>
        <taxon>Haloferacaceae</taxon>
        <taxon>Halorubrum</taxon>
    </lineage>
</organism>